<dbReference type="PANTHER" id="PTHR43294">
    <property type="entry name" value="SODIUM/POTASSIUM-TRANSPORTING ATPASE SUBUNIT ALPHA"/>
    <property type="match status" value="1"/>
</dbReference>
<feature type="transmembrane region" description="Helical" evidence="12">
    <location>
        <begin position="702"/>
        <end position="722"/>
    </location>
</feature>
<evidence type="ECO:0000256" key="1">
    <source>
        <dbReference type="ARBA" id="ARBA00004651"/>
    </source>
</evidence>
<protein>
    <submittedName>
        <fullName evidence="14">HAD-IC family P-type ATPase</fullName>
    </submittedName>
</protein>
<evidence type="ECO:0000256" key="6">
    <source>
        <dbReference type="ARBA" id="ARBA00022741"/>
    </source>
</evidence>
<dbReference type="PRINTS" id="PR00119">
    <property type="entry name" value="CATATPASE"/>
</dbReference>
<comment type="subcellular location">
    <subcellularLocation>
        <location evidence="1">Cell membrane</location>
        <topology evidence="1">Multi-pass membrane protein</topology>
    </subcellularLocation>
</comment>
<dbReference type="InterPro" id="IPR044492">
    <property type="entry name" value="P_typ_ATPase_HD_dom"/>
</dbReference>
<keyword evidence="7" id="KW-0067">ATP-binding</keyword>
<feature type="domain" description="Cation-transporting P-type ATPase N-terminal" evidence="13">
    <location>
        <begin position="12"/>
        <end position="85"/>
    </location>
</feature>
<evidence type="ECO:0000256" key="7">
    <source>
        <dbReference type="ARBA" id="ARBA00022840"/>
    </source>
</evidence>
<accession>A0AAE5CBV5</accession>
<dbReference type="SFLD" id="SFLDG00002">
    <property type="entry name" value="C1.7:_P-type_atpase_like"/>
    <property type="match status" value="1"/>
</dbReference>
<keyword evidence="9" id="KW-1278">Translocase</keyword>
<dbReference type="InterPro" id="IPR008250">
    <property type="entry name" value="ATPase_P-typ_transduc_dom_A_sf"/>
</dbReference>
<sequence length="904" mass="96001">MLASGERAASNPWHSLTLERVLDLLDTSSAGLSEGEAGRRFERHGPNVLELASPISAWRILADQLKSLVVLLLFAAAGIALAIGDVAEATAIGAVLVINTSLGFWTEWRARMAMDALRRLQVQEAVVVRDGAVRTIDAWELVPGDIVVLEAGMSVPADARLIAATELRVNEAPLTGESMPVAKSIEAVADEDGRPTPLAERRSMVYKGTLVAAGSGRAVVAATGAGTEIGHLSKLVEETEAVETPLERRLEALGRRLVWLTLAVAAVVTGLGVARGEDIWLMLETGIALAIAAVPEGLPVVATIALAVGVRRMARRQALVRRLPAVETLGSATLICTDKTGTLTAGAMTVTAMVVAGQEIGVTGVGYEPRGDLLRDGGPIDGGDTPGLELALRIGALANRAALRRVEEGWRAEGDPTEAALLVLAEKGGVQPGRTREAYPELAEVPFASERQFMATFHRTPEGKTVAYVKGGPRRIVELSGQQVTAEGVAPVAAGEREAILAHNRELAGHGLRVLALACRELGSDEEPDEAALHDLTFVGLVGIQDPPAEGVEETIQTFHRAGVRTVMITGDQAVTAEAVARELGLMREGDGTLHGRDLADLSDGELVERVPRIAAFSRVTPEDKLRIVTAYQAGGAIVGMLGDGVNDAAALKRADIGVAMGRRGTDVAKETADLVLQDDRFQTIGKAVEDGRVIFDNIRKFIFYLFSCNVSEVLTLLIAGLARTPLPLLPLQILWLNLITDVFPALALAVEPPEPDVMDRPPRDPQSAILSRAFVATVGTYSALITASTLGVFLWGLYGWKVEVEHSVTLAFMTLALAQLFHVVNARSPDRILFTRRMFDNPWTAAALAVTILLQVAAVYLPGLSDVLGTYPLGVGDWALVLGASLTPLLIGQLLKPLSISRH</sequence>
<evidence type="ECO:0000256" key="3">
    <source>
        <dbReference type="ARBA" id="ARBA00022475"/>
    </source>
</evidence>
<keyword evidence="10 12" id="KW-1133">Transmembrane helix</keyword>
<gene>
    <name evidence="14" type="ORF">GWO12_07245</name>
</gene>
<dbReference type="SUPFAM" id="SSF81660">
    <property type="entry name" value="Metal cation-transporting ATPase, ATP-binding domain N"/>
    <property type="match status" value="1"/>
</dbReference>
<dbReference type="Pfam" id="PF13246">
    <property type="entry name" value="Cation_ATPase"/>
    <property type="match status" value="1"/>
</dbReference>
<dbReference type="Pfam" id="PF00122">
    <property type="entry name" value="E1-E2_ATPase"/>
    <property type="match status" value="1"/>
</dbReference>
<dbReference type="AlphaFoldDB" id="A0AAE5CBV5"/>
<feature type="transmembrane region" description="Helical" evidence="12">
    <location>
        <begin position="257"/>
        <end position="274"/>
    </location>
</feature>
<dbReference type="InterPro" id="IPR001757">
    <property type="entry name" value="P_typ_ATPase"/>
</dbReference>
<keyword evidence="11 12" id="KW-0472">Membrane</keyword>
<feature type="transmembrane region" description="Helical" evidence="12">
    <location>
        <begin position="774"/>
        <end position="799"/>
    </location>
</feature>
<keyword evidence="3" id="KW-1003">Cell membrane</keyword>
<dbReference type="SUPFAM" id="SSF81665">
    <property type="entry name" value="Calcium ATPase, transmembrane domain M"/>
    <property type="match status" value="1"/>
</dbReference>
<dbReference type="SUPFAM" id="SSF56784">
    <property type="entry name" value="HAD-like"/>
    <property type="match status" value="1"/>
</dbReference>
<dbReference type="InterPro" id="IPR006068">
    <property type="entry name" value="ATPase_P-typ_cation-transptr_C"/>
</dbReference>
<keyword evidence="8" id="KW-0460">Magnesium</keyword>
<dbReference type="InterPro" id="IPR023299">
    <property type="entry name" value="ATPase_P-typ_cyto_dom_N"/>
</dbReference>
<dbReference type="InterPro" id="IPR050510">
    <property type="entry name" value="Cation_transp_ATPase_P-type"/>
</dbReference>
<dbReference type="GO" id="GO:0016887">
    <property type="term" value="F:ATP hydrolysis activity"/>
    <property type="evidence" value="ECO:0007669"/>
    <property type="project" value="InterPro"/>
</dbReference>
<dbReference type="InterPro" id="IPR023298">
    <property type="entry name" value="ATPase_P-typ_TM_dom_sf"/>
</dbReference>
<keyword evidence="4" id="KW-0597">Phosphoprotein</keyword>
<dbReference type="SFLD" id="SFLDS00003">
    <property type="entry name" value="Haloacid_Dehalogenase"/>
    <property type="match status" value="1"/>
</dbReference>
<comment type="caution">
    <text evidence="14">The sequence shown here is derived from an EMBL/GenBank/DDBJ whole genome shotgun (WGS) entry which is preliminary data.</text>
</comment>
<evidence type="ECO:0000256" key="4">
    <source>
        <dbReference type="ARBA" id="ARBA00022553"/>
    </source>
</evidence>
<comment type="similarity">
    <text evidence="2">Belongs to the cation transport ATPase (P-type) (TC 3.A.3) family. Type IIA subfamily.</text>
</comment>
<dbReference type="InterPro" id="IPR059000">
    <property type="entry name" value="ATPase_P-type_domA"/>
</dbReference>
<dbReference type="SMART" id="SM00831">
    <property type="entry name" value="Cation_ATPase_N"/>
    <property type="match status" value="1"/>
</dbReference>
<dbReference type="EMBL" id="JAACAK010000049">
    <property type="protein sequence ID" value="NIR74895.1"/>
    <property type="molecule type" value="Genomic_DNA"/>
</dbReference>
<evidence type="ECO:0000256" key="2">
    <source>
        <dbReference type="ARBA" id="ARBA00005675"/>
    </source>
</evidence>
<dbReference type="PRINTS" id="PR00120">
    <property type="entry name" value="HATPASE"/>
</dbReference>
<dbReference type="InterPro" id="IPR004014">
    <property type="entry name" value="ATPase_P-typ_cation-transptr_N"/>
</dbReference>
<feature type="transmembrane region" description="Helical" evidence="12">
    <location>
        <begin position="734"/>
        <end position="753"/>
    </location>
</feature>
<evidence type="ECO:0000256" key="10">
    <source>
        <dbReference type="ARBA" id="ARBA00022989"/>
    </source>
</evidence>
<dbReference type="GO" id="GO:0005886">
    <property type="term" value="C:plasma membrane"/>
    <property type="evidence" value="ECO:0007669"/>
    <property type="project" value="UniProtKB-SubCell"/>
</dbReference>
<keyword evidence="5 12" id="KW-0812">Transmembrane</keyword>
<feature type="transmembrane region" description="Helical" evidence="12">
    <location>
        <begin position="876"/>
        <end position="896"/>
    </location>
</feature>
<evidence type="ECO:0000313" key="15">
    <source>
        <dbReference type="Proteomes" id="UP000702544"/>
    </source>
</evidence>
<dbReference type="NCBIfam" id="TIGR01494">
    <property type="entry name" value="ATPase_P-type"/>
    <property type="match status" value="2"/>
</dbReference>
<feature type="transmembrane region" description="Helical" evidence="12">
    <location>
        <begin position="846"/>
        <end position="864"/>
    </location>
</feature>
<feature type="transmembrane region" description="Helical" evidence="12">
    <location>
        <begin position="805"/>
        <end position="825"/>
    </location>
</feature>
<dbReference type="PROSITE" id="PS00154">
    <property type="entry name" value="ATPASE_E1_E2"/>
    <property type="match status" value="1"/>
</dbReference>
<evidence type="ECO:0000256" key="8">
    <source>
        <dbReference type="ARBA" id="ARBA00022842"/>
    </source>
</evidence>
<dbReference type="InterPro" id="IPR023214">
    <property type="entry name" value="HAD_sf"/>
</dbReference>
<dbReference type="SFLD" id="SFLDF00027">
    <property type="entry name" value="p-type_atpase"/>
    <property type="match status" value="1"/>
</dbReference>
<dbReference type="SUPFAM" id="SSF81653">
    <property type="entry name" value="Calcium ATPase, transduction domain A"/>
    <property type="match status" value="1"/>
</dbReference>
<dbReference type="Gene3D" id="3.40.50.1000">
    <property type="entry name" value="HAD superfamily/HAD-like"/>
    <property type="match status" value="1"/>
</dbReference>
<keyword evidence="6" id="KW-0547">Nucleotide-binding</keyword>
<dbReference type="GO" id="GO:0005524">
    <property type="term" value="F:ATP binding"/>
    <property type="evidence" value="ECO:0007669"/>
    <property type="project" value="UniProtKB-KW"/>
</dbReference>
<proteinExistence type="inferred from homology"/>
<dbReference type="Gene3D" id="3.40.1110.10">
    <property type="entry name" value="Calcium-transporting ATPase, cytoplasmic domain N"/>
    <property type="match status" value="1"/>
</dbReference>
<evidence type="ECO:0000256" key="9">
    <source>
        <dbReference type="ARBA" id="ARBA00022967"/>
    </source>
</evidence>
<dbReference type="Gene3D" id="2.70.150.10">
    <property type="entry name" value="Calcium-transporting ATPase, cytoplasmic transduction domain A"/>
    <property type="match status" value="1"/>
</dbReference>
<name>A0AAE5CBV5_9BACT</name>
<evidence type="ECO:0000313" key="14">
    <source>
        <dbReference type="EMBL" id="NIR74895.1"/>
    </source>
</evidence>
<organism evidence="14 15">
    <name type="scientific">Candidatus Kutchimonas denitrificans</name>
    <dbReference type="NCBI Taxonomy" id="3056748"/>
    <lineage>
        <taxon>Bacteria</taxon>
        <taxon>Pseudomonadati</taxon>
        <taxon>Gemmatimonadota</taxon>
        <taxon>Gemmatimonadia</taxon>
        <taxon>Candidatus Palauibacterales</taxon>
        <taxon>Candidatus Palauibacteraceae</taxon>
        <taxon>Candidatus Kutchimonas</taxon>
    </lineage>
</organism>
<dbReference type="InterPro" id="IPR018303">
    <property type="entry name" value="ATPase_P-typ_P_site"/>
</dbReference>
<dbReference type="Gene3D" id="1.20.1110.10">
    <property type="entry name" value="Calcium-transporting ATPase, transmembrane domain"/>
    <property type="match status" value="1"/>
</dbReference>
<dbReference type="FunFam" id="2.70.150.10:FF:000160">
    <property type="entry name" value="Sarcoplasmic/endoplasmic reticulum calcium ATPase 1"/>
    <property type="match status" value="1"/>
</dbReference>
<dbReference type="Pfam" id="PF00689">
    <property type="entry name" value="Cation_ATPase_C"/>
    <property type="match status" value="1"/>
</dbReference>
<reference evidence="14 15" key="1">
    <citation type="submission" date="2020-01" db="EMBL/GenBank/DDBJ databases">
        <title>Genomes assembled from Gulf of Kutch pelagic sediment metagenomes.</title>
        <authorList>
            <person name="Chandrashekar M."/>
            <person name="Mahajan M.S."/>
            <person name="Dave K.J."/>
            <person name="Vatsa P."/>
            <person name="Nathani N.M."/>
        </authorList>
    </citation>
    <scope>NUCLEOTIDE SEQUENCE [LARGE SCALE GENOMIC DNA]</scope>
    <source>
        <strain evidence="14">KS3-K002</strain>
    </source>
</reference>
<evidence type="ECO:0000256" key="11">
    <source>
        <dbReference type="ARBA" id="ARBA00023136"/>
    </source>
</evidence>
<evidence type="ECO:0000259" key="13">
    <source>
        <dbReference type="SMART" id="SM00831"/>
    </source>
</evidence>
<dbReference type="Proteomes" id="UP000702544">
    <property type="component" value="Unassembled WGS sequence"/>
</dbReference>
<dbReference type="InterPro" id="IPR036412">
    <property type="entry name" value="HAD-like_sf"/>
</dbReference>
<dbReference type="PANTHER" id="PTHR43294:SF21">
    <property type="entry name" value="CATION TRANSPORTING ATPASE"/>
    <property type="match status" value="1"/>
</dbReference>
<feature type="transmembrane region" description="Helical" evidence="12">
    <location>
        <begin position="65"/>
        <end position="83"/>
    </location>
</feature>
<feature type="transmembrane region" description="Helical" evidence="12">
    <location>
        <begin position="89"/>
        <end position="108"/>
    </location>
</feature>
<feature type="transmembrane region" description="Helical" evidence="12">
    <location>
        <begin position="286"/>
        <end position="308"/>
    </location>
</feature>
<evidence type="ECO:0000256" key="5">
    <source>
        <dbReference type="ARBA" id="ARBA00022692"/>
    </source>
</evidence>
<evidence type="ECO:0000256" key="12">
    <source>
        <dbReference type="SAM" id="Phobius"/>
    </source>
</evidence>
<dbReference type="Pfam" id="PF00690">
    <property type="entry name" value="Cation_ATPase_N"/>
    <property type="match status" value="1"/>
</dbReference>